<accession>A0A2M9WNB6</accession>
<evidence type="ECO:0000256" key="1">
    <source>
        <dbReference type="SAM" id="MobiDB-lite"/>
    </source>
</evidence>
<dbReference type="EMBL" id="MKXG01000094">
    <property type="protein sequence ID" value="PJZ16925.1"/>
    <property type="molecule type" value="Genomic_DNA"/>
</dbReference>
<sequence>MADETTQTAPVAGANETATQENEKKMYVYYFSDPDATDQKLRFHEIYTDVEFDELPWHVHTEKPDESLKDPVWDINTNGWIENSKDGQAQILAEAQAKIIEIDKSKEQFDQTVKTLQVGQQAGTAQSLALTKSIKALTDGQANQNKVLQSMQALMLQMASQKQATPAQPSTETTDTKQENGGN</sequence>
<comment type="caution">
    <text evidence="2">The sequence shown here is derived from an EMBL/GenBank/DDBJ whole genome shotgun (WGS) entry which is preliminary data.</text>
</comment>
<organism evidence="2 3">
    <name type="scientific">Lactobacillus crispatus</name>
    <dbReference type="NCBI Taxonomy" id="47770"/>
    <lineage>
        <taxon>Bacteria</taxon>
        <taxon>Bacillati</taxon>
        <taxon>Bacillota</taxon>
        <taxon>Bacilli</taxon>
        <taxon>Lactobacillales</taxon>
        <taxon>Lactobacillaceae</taxon>
        <taxon>Lactobacillus</taxon>
    </lineage>
</organism>
<feature type="compositionally biased region" description="Basic and acidic residues" evidence="1">
    <location>
        <begin position="174"/>
        <end position="183"/>
    </location>
</feature>
<dbReference type="Proteomes" id="UP000231914">
    <property type="component" value="Unassembled WGS sequence"/>
</dbReference>
<evidence type="ECO:0000313" key="3">
    <source>
        <dbReference type="Proteomes" id="UP000231914"/>
    </source>
</evidence>
<dbReference type="AlphaFoldDB" id="A0A2M9WNB6"/>
<gene>
    <name evidence="2" type="ORF">BHU41_08120</name>
</gene>
<proteinExistence type="predicted"/>
<name>A0A2M9WNB6_9LACO</name>
<feature type="region of interest" description="Disordered" evidence="1">
    <location>
        <begin position="158"/>
        <end position="183"/>
    </location>
</feature>
<reference evidence="2 3" key="1">
    <citation type="submission" date="2016-10" db="EMBL/GenBank/DDBJ databases">
        <title>WGS of isloates from the oral cavity of healthy individuals.</title>
        <authorList>
            <person name="Sharma S."/>
            <person name="Pal V.K."/>
            <person name="Patil P.B."/>
            <person name="Korpole S."/>
            <person name="Grover V."/>
        </authorList>
    </citation>
    <scope>NUCLEOTIDE SEQUENCE [LARGE SCALE GENOMIC DNA]</scope>
    <source>
        <strain evidence="2 3">DISK12</strain>
    </source>
</reference>
<dbReference type="RefSeq" id="WP_100732765.1">
    <property type="nucleotide sequence ID" value="NZ_MKXG01000094.1"/>
</dbReference>
<evidence type="ECO:0000313" key="2">
    <source>
        <dbReference type="EMBL" id="PJZ16925.1"/>
    </source>
</evidence>
<protein>
    <submittedName>
        <fullName evidence="2">Uncharacterized protein</fullName>
    </submittedName>
</protein>
<feature type="compositionally biased region" description="Polar residues" evidence="1">
    <location>
        <begin position="158"/>
        <end position="173"/>
    </location>
</feature>